<gene>
    <name evidence="2" type="ORF">Geu3261_0017_014</name>
</gene>
<dbReference type="Proteomes" id="UP000032675">
    <property type="component" value="Unassembled WGS sequence"/>
</dbReference>
<reference evidence="2 3" key="1">
    <citation type="submission" date="2012-11" db="EMBL/GenBank/DDBJ databases">
        <title>Whole genome sequence of Gluconacetobacter europaeus NBRC3261.</title>
        <authorList>
            <person name="Azuma Y."/>
            <person name="Higashiura N."/>
            <person name="Hirakawa H."/>
            <person name="Matsushita K."/>
        </authorList>
    </citation>
    <scope>NUCLEOTIDE SEQUENCE [LARGE SCALE GENOMIC DNA]</scope>
    <source>
        <strain evidence="2 3">NBRC 3261</strain>
    </source>
</reference>
<sequence>MGASQKPAQPGQPMPSDRTQPTATPDTPGHFPRNGPPHATAPPRGAAPSARRGARNHIARAHAPCATAKEKPFPKMNASTGGRLPAGADVHETGAEYGRDHHLPTARPCILA</sequence>
<proteinExistence type="predicted"/>
<comment type="caution">
    <text evidence="2">The sequence shown here is derived from an EMBL/GenBank/DDBJ whole genome shotgun (WGS) entry which is preliminary data.</text>
</comment>
<dbReference type="AlphaFoldDB" id="A0A0D6PW57"/>
<evidence type="ECO:0000313" key="2">
    <source>
        <dbReference type="EMBL" id="GAN95248.1"/>
    </source>
</evidence>
<organism evidence="2 3">
    <name type="scientific">Komagataeibacter europaeus NBRC 3261</name>
    <dbReference type="NCBI Taxonomy" id="1234669"/>
    <lineage>
        <taxon>Bacteria</taxon>
        <taxon>Pseudomonadati</taxon>
        <taxon>Pseudomonadota</taxon>
        <taxon>Alphaproteobacteria</taxon>
        <taxon>Acetobacterales</taxon>
        <taxon>Acetobacteraceae</taxon>
        <taxon>Komagataeibacter</taxon>
    </lineage>
</organism>
<feature type="compositionally biased region" description="Low complexity" evidence="1">
    <location>
        <begin position="41"/>
        <end position="51"/>
    </location>
</feature>
<feature type="compositionally biased region" description="Basic and acidic residues" evidence="1">
    <location>
        <begin position="89"/>
        <end position="103"/>
    </location>
</feature>
<evidence type="ECO:0000256" key="1">
    <source>
        <dbReference type="SAM" id="MobiDB-lite"/>
    </source>
</evidence>
<evidence type="ECO:0000313" key="3">
    <source>
        <dbReference type="Proteomes" id="UP000032675"/>
    </source>
</evidence>
<dbReference type="EMBL" id="BANI01000017">
    <property type="protein sequence ID" value="GAN95248.1"/>
    <property type="molecule type" value="Genomic_DNA"/>
</dbReference>
<accession>A0A0D6PW57</accession>
<protein>
    <submittedName>
        <fullName evidence="2">Uncharacterized protein</fullName>
    </submittedName>
</protein>
<feature type="region of interest" description="Disordered" evidence="1">
    <location>
        <begin position="1"/>
        <end position="112"/>
    </location>
</feature>
<name>A0A0D6PW57_KOMEU</name>